<keyword evidence="5 12" id="KW-0808">Transferase</keyword>
<dbReference type="SUPFAM" id="SSF55205">
    <property type="entry name" value="EPT/RTPC-like"/>
    <property type="match status" value="1"/>
</dbReference>
<dbReference type="GO" id="GO:0071555">
    <property type="term" value="P:cell wall organization"/>
    <property type="evidence" value="ECO:0007669"/>
    <property type="project" value="UniProtKB-KW"/>
</dbReference>
<comment type="caution">
    <text evidence="12">Lacks conserved residue(s) required for the propagation of feature annotation.</text>
</comment>
<dbReference type="Proteomes" id="UP000177855">
    <property type="component" value="Unassembled WGS sequence"/>
</dbReference>
<keyword evidence="6 12" id="KW-0133">Cell shape</keyword>
<feature type="domain" description="Enolpyruvate transferase" evidence="13">
    <location>
        <begin position="10"/>
        <end position="411"/>
    </location>
</feature>
<dbReference type="PANTHER" id="PTHR43783">
    <property type="entry name" value="UDP-N-ACETYLGLUCOSAMINE 1-CARBOXYVINYLTRANSFERASE"/>
    <property type="match status" value="1"/>
</dbReference>
<evidence type="ECO:0000256" key="10">
    <source>
        <dbReference type="ARBA" id="ARBA00038367"/>
    </source>
</evidence>
<dbReference type="EC" id="2.5.1.7" evidence="12"/>
<dbReference type="CDD" id="cd01555">
    <property type="entry name" value="UdpNAET"/>
    <property type="match status" value="1"/>
</dbReference>
<dbReference type="InterPro" id="IPR005750">
    <property type="entry name" value="UDP_GlcNAc_COvinyl_MurA"/>
</dbReference>
<name>A0A1F8CKB8_9BACT</name>
<evidence type="ECO:0000256" key="6">
    <source>
        <dbReference type="ARBA" id="ARBA00022960"/>
    </source>
</evidence>
<feature type="binding site" evidence="12">
    <location>
        <position position="331"/>
    </location>
    <ligand>
        <name>UDP-N-acetyl-alpha-D-glucosamine</name>
        <dbReference type="ChEBI" id="CHEBI:57705"/>
    </ligand>
</feature>
<evidence type="ECO:0000256" key="8">
    <source>
        <dbReference type="ARBA" id="ARBA00023306"/>
    </source>
</evidence>
<accession>A0A1F8CKB8</accession>
<evidence type="ECO:0000313" key="15">
    <source>
        <dbReference type="Proteomes" id="UP000177855"/>
    </source>
</evidence>
<evidence type="ECO:0000256" key="5">
    <source>
        <dbReference type="ARBA" id="ARBA00022679"/>
    </source>
</evidence>
<feature type="binding site" evidence="12">
    <location>
        <position position="96"/>
    </location>
    <ligand>
        <name>UDP-N-acetyl-alpha-D-glucosamine</name>
        <dbReference type="ChEBI" id="CHEBI:57705"/>
    </ligand>
</feature>
<feature type="binding site" evidence="12">
    <location>
        <begin position="25"/>
        <end position="26"/>
    </location>
    <ligand>
        <name>phosphoenolpyruvate</name>
        <dbReference type="ChEBI" id="CHEBI:58702"/>
    </ligand>
</feature>
<dbReference type="EMBL" id="MGHS01000032">
    <property type="protein sequence ID" value="OGM76309.1"/>
    <property type="molecule type" value="Genomic_DNA"/>
</dbReference>
<feature type="active site" description="Proton donor" evidence="12">
    <location>
        <position position="120"/>
    </location>
</feature>
<comment type="function">
    <text evidence="12">Cell wall formation. Adds enolpyruvyl to UDP-N-acetylglucosamine.</text>
</comment>
<dbReference type="STRING" id="1802532.A2210_02010"/>
<dbReference type="UniPathway" id="UPA00219"/>
<keyword evidence="4 12" id="KW-0132">Cell division</keyword>
<dbReference type="NCBIfam" id="NF006873">
    <property type="entry name" value="PRK09369.1"/>
    <property type="match status" value="1"/>
</dbReference>
<keyword evidence="3 12" id="KW-0963">Cytoplasm</keyword>
<evidence type="ECO:0000313" key="14">
    <source>
        <dbReference type="EMBL" id="OGM76309.1"/>
    </source>
</evidence>
<proteinExistence type="inferred from homology"/>
<dbReference type="GO" id="GO:0019277">
    <property type="term" value="P:UDP-N-acetylgalactosamine biosynthetic process"/>
    <property type="evidence" value="ECO:0007669"/>
    <property type="project" value="InterPro"/>
</dbReference>
<dbReference type="InterPro" id="IPR013792">
    <property type="entry name" value="RNA3'P_cycl/enolpyr_Trfase_a/b"/>
</dbReference>
<dbReference type="GO" id="GO:0009252">
    <property type="term" value="P:peptidoglycan biosynthetic process"/>
    <property type="evidence" value="ECO:0007669"/>
    <property type="project" value="UniProtKB-UniRule"/>
</dbReference>
<dbReference type="InterPro" id="IPR050068">
    <property type="entry name" value="MurA_subfamily"/>
</dbReference>
<comment type="catalytic activity">
    <reaction evidence="11 12">
        <text>phosphoenolpyruvate + UDP-N-acetyl-alpha-D-glucosamine = UDP-N-acetyl-3-O-(1-carboxyvinyl)-alpha-D-glucosamine + phosphate</text>
        <dbReference type="Rhea" id="RHEA:18681"/>
        <dbReference type="ChEBI" id="CHEBI:43474"/>
        <dbReference type="ChEBI" id="CHEBI:57705"/>
        <dbReference type="ChEBI" id="CHEBI:58702"/>
        <dbReference type="ChEBI" id="CHEBI:68483"/>
        <dbReference type="EC" id="2.5.1.7"/>
    </reaction>
</comment>
<dbReference type="GO" id="GO:0008760">
    <property type="term" value="F:UDP-N-acetylglucosamine 1-carboxyvinyltransferase activity"/>
    <property type="evidence" value="ECO:0007669"/>
    <property type="project" value="UniProtKB-UniRule"/>
</dbReference>
<evidence type="ECO:0000256" key="12">
    <source>
        <dbReference type="HAMAP-Rule" id="MF_00111"/>
    </source>
</evidence>
<dbReference type="GO" id="GO:0051301">
    <property type="term" value="P:cell division"/>
    <property type="evidence" value="ECO:0007669"/>
    <property type="project" value="UniProtKB-KW"/>
</dbReference>
<comment type="pathway">
    <text evidence="2 12">Cell wall biogenesis; peptidoglycan biosynthesis.</text>
</comment>
<dbReference type="AlphaFoldDB" id="A0A1F8CKB8"/>
<keyword evidence="8 12" id="KW-0131">Cell cycle</keyword>
<dbReference type="GO" id="GO:0008360">
    <property type="term" value="P:regulation of cell shape"/>
    <property type="evidence" value="ECO:0007669"/>
    <property type="project" value="UniProtKB-KW"/>
</dbReference>
<dbReference type="PANTHER" id="PTHR43783:SF1">
    <property type="entry name" value="UDP-N-ACETYLGLUCOSAMINE 1-CARBOXYVINYLTRANSFERASE"/>
    <property type="match status" value="1"/>
</dbReference>
<organism evidence="14 15">
    <name type="scientific">Candidatus Woesebacteria bacterium RIFOXYA1_FULL_40_18</name>
    <dbReference type="NCBI Taxonomy" id="1802532"/>
    <lineage>
        <taxon>Bacteria</taxon>
        <taxon>Candidatus Woeseibacteriota</taxon>
    </lineage>
</organism>
<dbReference type="InterPro" id="IPR001986">
    <property type="entry name" value="Enolpyruvate_Tfrase_dom"/>
</dbReference>
<dbReference type="InterPro" id="IPR036968">
    <property type="entry name" value="Enolpyruvate_Tfrase_sf"/>
</dbReference>
<dbReference type="NCBIfam" id="TIGR01072">
    <property type="entry name" value="murA"/>
    <property type="match status" value="1"/>
</dbReference>
<evidence type="ECO:0000256" key="3">
    <source>
        <dbReference type="ARBA" id="ARBA00022490"/>
    </source>
</evidence>
<evidence type="ECO:0000259" key="13">
    <source>
        <dbReference type="Pfam" id="PF00275"/>
    </source>
</evidence>
<reference evidence="14 15" key="1">
    <citation type="journal article" date="2016" name="Nat. Commun.">
        <title>Thousands of microbial genomes shed light on interconnected biogeochemical processes in an aquifer system.</title>
        <authorList>
            <person name="Anantharaman K."/>
            <person name="Brown C.T."/>
            <person name="Hug L.A."/>
            <person name="Sharon I."/>
            <person name="Castelle C.J."/>
            <person name="Probst A.J."/>
            <person name="Thomas B.C."/>
            <person name="Singh A."/>
            <person name="Wilkins M.J."/>
            <person name="Karaoz U."/>
            <person name="Brodie E.L."/>
            <person name="Williams K.H."/>
            <person name="Hubbard S.S."/>
            <person name="Banfield J.F."/>
        </authorList>
    </citation>
    <scope>NUCLEOTIDE SEQUENCE [LARGE SCALE GENOMIC DNA]</scope>
</reference>
<feature type="binding site" evidence="12">
    <location>
        <position position="309"/>
    </location>
    <ligand>
        <name>UDP-N-acetyl-alpha-D-glucosamine</name>
        <dbReference type="ChEBI" id="CHEBI:57705"/>
    </ligand>
</feature>
<evidence type="ECO:0000256" key="7">
    <source>
        <dbReference type="ARBA" id="ARBA00022984"/>
    </source>
</evidence>
<comment type="subcellular location">
    <subcellularLocation>
        <location evidence="1 12">Cytoplasm</location>
    </subcellularLocation>
</comment>
<evidence type="ECO:0000256" key="2">
    <source>
        <dbReference type="ARBA" id="ARBA00004752"/>
    </source>
</evidence>
<evidence type="ECO:0000256" key="11">
    <source>
        <dbReference type="ARBA" id="ARBA00047527"/>
    </source>
</evidence>
<dbReference type="Gene3D" id="3.65.10.10">
    <property type="entry name" value="Enolpyruvate transferase domain"/>
    <property type="match status" value="2"/>
</dbReference>
<protein>
    <recommendedName>
        <fullName evidence="12">UDP-N-acetylglucosamine 1-carboxyvinyltransferase</fullName>
        <ecNumber evidence="12">2.5.1.7</ecNumber>
    </recommendedName>
    <alternativeName>
        <fullName evidence="12">Enoylpyruvate transferase</fullName>
    </alternativeName>
    <alternativeName>
        <fullName evidence="12">UDP-N-acetylglucosamine enolpyruvyl transferase</fullName>
        <shortName evidence="12">EPT</shortName>
    </alternativeName>
</protein>
<dbReference type="GO" id="GO:0005737">
    <property type="term" value="C:cytoplasm"/>
    <property type="evidence" value="ECO:0007669"/>
    <property type="project" value="UniProtKB-SubCell"/>
</dbReference>
<dbReference type="Pfam" id="PF00275">
    <property type="entry name" value="EPSP_synthase"/>
    <property type="match status" value="1"/>
</dbReference>
<keyword evidence="9 12" id="KW-0961">Cell wall biogenesis/degradation</keyword>
<comment type="similarity">
    <text evidence="10 12">Belongs to the EPSP synthase family. MurA subfamily.</text>
</comment>
<evidence type="ECO:0000256" key="9">
    <source>
        <dbReference type="ARBA" id="ARBA00023316"/>
    </source>
</evidence>
<comment type="caution">
    <text evidence="14">The sequence shown here is derived from an EMBL/GenBank/DDBJ whole genome shotgun (WGS) entry which is preliminary data.</text>
</comment>
<evidence type="ECO:0000256" key="1">
    <source>
        <dbReference type="ARBA" id="ARBA00004496"/>
    </source>
</evidence>
<gene>
    <name evidence="12" type="primary">murA</name>
    <name evidence="14" type="ORF">A2210_02010</name>
</gene>
<keyword evidence="7 12" id="KW-0573">Peptidoglycan synthesis</keyword>
<sequence length="422" mass="45796">MPIVSKFLITGGTKLSGKIKLAGNKNSALKLIPASLLADSPTTLTNVPKIRDVEVLVQIIQKLGAKVAGLGSDTLTIDPQGLNSFVLDPDLSTKIRASVVLAAPLLTKFGKAVITPPGGDQIGERLLDTHFTMMSQMGVEIARKNGRFHLTWKDKKPTSLFLEETSVTATEMGMMLASSFEGEVRIEDAAAEPHVVDLAGFLKKMGATISGEGTNTLVINGKSKLSGADYKIVPDHIEGGTFAIAGAITGGEIEITDYVPEHYKMILLYLKNMGVEFKENGNKLIILPSKLAAHKRKFQTRPWPGFPTDLMSPFIILATQSEGTVLCHDWMYEWRMFFVDDLISMGANIFIADPHRVIVSGPTKLMADVLYCKDIRAGMSVILAALVAKGESVIDNIEMVERGYELLEERLVGLGAKLKKVA</sequence>
<dbReference type="HAMAP" id="MF_00111">
    <property type="entry name" value="MurA"/>
    <property type="match status" value="1"/>
</dbReference>
<evidence type="ECO:0000256" key="4">
    <source>
        <dbReference type="ARBA" id="ARBA00022618"/>
    </source>
</evidence>